<keyword evidence="8 9" id="KW-0413">Isomerase</keyword>
<comment type="subcellular location">
    <subcellularLocation>
        <location evidence="2 9 11">Cytoplasm</location>
    </subcellularLocation>
</comment>
<dbReference type="InterPro" id="IPR006063">
    <property type="entry name" value="HisA_bact_arch"/>
</dbReference>
<evidence type="ECO:0000256" key="10">
    <source>
        <dbReference type="RuleBase" id="RU003657"/>
    </source>
</evidence>
<dbReference type="OrthoDB" id="9807749at2"/>
<dbReference type="InterPro" id="IPR006062">
    <property type="entry name" value="His_biosynth"/>
</dbReference>
<evidence type="ECO:0000256" key="11">
    <source>
        <dbReference type="RuleBase" id="RU003658"/>
    </source>
</evidence>
<dbReference type="Proteomes" id="UP000288293">
    <property type="component" value="Unassembled WGS sequence"/>
</dbReference>
<dbReference type="FunFam" id="3.20.20.70:FF:000009">
    <property type="entry name" value="1-(5-phosphoribosyl)-5-[(5-phosphoribosylamino)methylideneamino] imidazole-4-carboxamide isomerase"/>
    <property type="match status" value="1"/>
</dbReference>
<name>A0A432W8A0_9GAMM</name>
<dbReference type="RefSeq" id="WP_126803001.1">
    <property type="nucleotide sequence ID" value="NZ_PIPL01000001.1"/>
</dbReference>
<sequence length="245" mass="26744">MLIPALDLINGEVVRLQQGDFAQQTTYNQDPVAVACAYQASGAEFLHIVDLDGARDPAKRQLALIHRMQQESGLRTQTGGGIRSRDDIAALLKAGVERVVVGSSAVKDPALAAQWLDEFGSDAIVLALDLNIDAEGGRWLATHGWQEQSDLRIEELLETLRPAGCKHVLCTDISRDGMLSGPNVELYRDLKRDFPQIVWQASGGVAKLTDLEDLHKVNCDSVILGKSLLTGQFTLEEATQCWQNA</sequence>
<dbReference type="InterPro" id="IPR011060">
    <property type="entry name" value="RibuloseP-bd_barrel"/>
</dbReference>
<evidence type="ECO:0000256" key="5">
    <source>
        <dbReference type="ARBA" id="ARBA00022490"/>
    </source>
</evidence>
<dbReference type="InterPro" id="IPR044524">
    <property type="entry name" value="Isoase_HisA-like"/>
</dbReference>
<feature type="active site" description="Proton donor" evidence="9">
    <location>
        <position position="129"/>
    </location>
</feature>
<dbReference type="EC" id="5.3.1.16" evidence="9 11"/>
<evidence type="ECO:0000256" key="1">
    <source>
        <dbReference type="ARBA" id="ARBA00000901"/>
    </source>
</evidence>
<evidence type="ECO:0000256" key="2">
    <source>
        <dbReference type="ARBA" id="ARBA00004496"/>
    </source>
</evidence>
<dbReference type="HAMAP" id="MF_01014">
    <property type="entry name" value="HisA"/>
    <property type="match status" value="1"/>
</dbReference>
<dbReference type="GO" id="GO:0003949">
    <property type="term" value="F:1-(5-phosphoribosyl)-5-[(5-phosphoribosylamino)methylideneamino]imidazole-4-carboxamide isomerase activity"/>
    <property type="evidence" value="ECO:0007669"/>
    <property type="project" value="UniProtKB-UniRule"/>
</dbReference>
<dbReference type="UniPathway" id="UPA00031">
    <property type="reaction ID" value="UER00009"/>
</dbReference>
<dbReference type="PANTHER" id="PTHR43090">
    <property type="entry name" value="1-(5-PHOSPHORIBOSYL)-5-[(5-PHOSPHORIBOSYLAMINO)METHYLIDENEAMINO] IMIDAZOLE-4-CARBOXAMIDE ISOMERASE"/>
    <property type="match status" value="1"/>
</dbReference>
<dbReference type="GO" id="GO:0005737">
    <property type="term" value="C:cytoplasm"/>
    <property type="evidence" value="ECO:0007669"/>
    <property type="project" value="UniProtKB-SubCell"/>
</dbReference>
<comment type="similarity">
    <text evidence="4 9 10">Belongs to the HisA/HisF family.</text>
</comment>
<dbReference type="NCBIfam" id="TIGR00007">
    <property type="entry name" value="1-(5-phosphoribosyl)-5-[(5-phosphoribosylamino)methylideneamino]imidazole-4-carboxamide isomerase"/>
    <property type="match status" value="1"/>
</dbReference>
<evidence type="ECO:0000256" key="6">
    <source>
        <dbReference type="ARBA" id="ARBA00022605"/>
    </source>
</evidence>
<evidence type="ECO:0000313" key="12">
    <source>
        <dbReference type="EMBL" id="RUO26186.1"/>
    </source>
</evidence>
<evidence type="ECO:0000256" key="8">
    <source>
        <dbReference type="ARBA" id="ARBA00023235"/>
    </source>
</evidence>
<dbReference type="InterPro" id="IPR013785">
    <property type="entry name" value="Aldolase_TIM"/>
</dbReference>
<keyword evidence="13" id="KW-1185">Reference proteome</keyword>
<dbReference type="GO" id="GO:0000162">
    <property type="term" value="P:L-tryptophan biosynthetic process"/>
    <property type="evidence" value="ECO:0007669"/>
    <property type="project" value="TreeGrafter"/>
</dbReference>
<evidence type="ECO:0000313" key="13">
    <source>
        <dbReference type="Proteomes" id="UP000288293"/>
    </source>
</evidence>
<dbReference type="SUPFAM" id="SSF51366">
    <property type="entry name" value="Ribulose-phoshate binding barrel"/>
    <property type="match status" value="1"/>
</dbReference>
<reference evidence="12 13" key="1">
    <citation type="journal article" date="2011" name="Front. Microbiol.">
        <title>Genomic signatures of strain selection and enhancement in Bacillus atrophaeus var. globigii, a historical biowarfare simulant.</title>
        <authorList>
            <person name="Gibbons H.S."/>
            <person name="Broomall S.M."/>
            <person name="McNew L.A."/>
            <person name="Daligault H."/>
            <person name="Chapman C."/>
            <person name="Bruce D."/>
            <person name="Karavis M."/>
            <person name="Krepps M."/>
            <person name="McGregor P.A."/>
            <person name="Hong C."/>
            <person name="Park K.H."/>
            <person name="Akmal A."/>
            <person name="Feldman A."/>
            <person name="Lin J.S."/>
            <person name="Chang W.E."/>
            <person name="Higgs B.W."/>
            <person name="Demirev P."/>
            <person name="Lindquist J."/>
            <person name="Liem A."/>
            <person name="Fochler E."/>
            <person name="Read T.D."/>
            <person name="Tapia R."/>
            <person name="Johnson S."/>
            <person name="Bishop-Lilly K.A."/>
            <person name="Detter C."/>
            <person name="Han C."/>
            <person name="Sozhamannan S."/>
            <person name="Rosenzweig C.N."/>
            <person name="Skowronski E.W."/>
        </authorList>
    </citation>
    <scope>NUCLEOTIDE SEQUENCE [LARGE SCALE GENOMIC DNA]</scope>
    <source>
        <strain evidence="12 13">MLST1</strain>
    </source>
</reference>
<dbReference type="GO" id="GO:0000105">
    <property type="term" value="P:L-histidine biosynthetic process"/>
    <property type="evidence" value="ECO:0007669"/>
    <property type="project" value="UniProtKB-UniRule"/>
</dbReference>
<dbReference type="PANTHER" id="PTHR43090:SF2">
    <property type="entry name" value="1-(5-PHOSPHORIBOSYL)-5-[(5-PHOSPHORIBOSYLAMINO)METHYLIDENEAMINO] IMIDAZOLE-4-CARBOXAMIDE ISOMERASE"/>
    <property type="match status" value="1"/>
</dbReference>
<dbReference type="Pfam" id="PF00977">
    <property type="entry name" value="His_biosynth"/>
    <property type="match status" value="1"/>
</dbReference>
<evidence type="ECO:0000256" key="4">
    <source>
        <dbReference type="ARBA" id="ARBA00009667"/>
    </source>
</evidence>
<keyword evidence="5 9" id="KW-0963">Cytoplasm</keyword>
<organism evidence="12 13">
    <name type="scientific">Aliidiomarina minuta</name>
    <dbReference type="NCBI Taxonomy" id="880057"/>
    <lineage>
        <taxon>Bacteria</taxon>
        <taxon>Pseudomonadati</taxon>
        <taxon>Pseudomonadota</taxon>
        <taxon>Gammaproteobacteria</taxon>
        <taxon>Alteromonadales</taxon>
        <taxon>Idiomarinaceae</taxon>
        <taxon>Aliidiomarina</taxon>
    </lineage>
</organism>
<dbReference type="AlphaFoldDB" id="A0A432W8A0"/>
<keyword evidence="6 9" id="KW-0028">Amino-acid biosynthesis</keyword>
<gene>
    <name evidence="9 12" type="primary">hisA</name>
    <name evidence="12" type="ORF">CWE09_05580</name>
</gene>
<dbReference type="InterPro" id="IPR023016">
    <property type="entry name" value="HisA/PriA"/>
</dbReference>
<protein>
    <recommendedName>
        <fullName evidence="9 11">1-(5-phosphoribosyl)-5-[(5-phosphoribosylamino)methylideneamino] imidazole-4-carboxamide isomerase</fullName>
        <ecNumber evidence="9 11">5.3.1.16</ecNumber>
    </recommendedName>
    <alternativeName>
        <fullName evidence="9">Phosphoribosylformimino-5-aminoimidazole carboxamide ribotide isomerase</fullName>
    </alternativeName>
</protein>
<evidence type="ECO:0000256" key="7">
    <source>
        <dbReference type="ARBA" id="ARBA00023102"/>
    </source>
</evidence>
<dbReference type="Gene3D" id="3.20.20.70">
    <property type="entry name" value="Aldolase class I"/>
    <property type="match status" value="1"/>
</dbReference>
<dbReference type="CDD" id="cd04732">
    <property type="entry name" value="HisA"/>
    <property type="match status" value="1"/>
</dbReference>
<accession>A0A432W8A0</accession>
<comment type="catalytic activity">
    <reaction evidence="1 9 11">
        <text>1-(5-phospho-beta-D-ribosyl)-5-[(5-phospho-beta-D-ribosylamino)methylideneamino]imidazole-4-carboxamide = 5-[(5-phospho-1-deoxy-D-ribulos-1-ylimino)methylamino]-1-(5-phospho-beta-D-ribosyl)imidazole-4-carboxamide</text>
        <dbReference type="Rhea" id="RHEA:15469"/>
        <dbReference type="ChEBI" id="CHEBI:58435"/>
        <dbReference type="ChEBI" id="CHEBI:58525"/>
        <dbReference type="EC" id="5.3.1.16"/>
    </reaction>
</comment>
<feature type="active site" description="Proton acceptor" evidence="9">
    <location>
        <position position="7"/>
    </location>
</feature>
<comment type="pathway">
    <text evidence="3 9 11">Amino-acid biosynthesis; L-histidine biosynthesis; L-histidine from 5-phospho-alpha-D-ribose 1-diphosphate: step 4/9.</text>
</comment>
<comment type="caution">
    <text evidence="12">The sequence shown here is derived from an EMBL/GenBank/DDBJ whole genome shotgun (WGS) entry which is preliminary data.</text>
</comment>
<evidence type="ECO:0000256" key="9">
    <source>
        <dbReference type="HAMAP-Rule" id="MF_01014"/>
    </source>
</evidence>
<keyword evidence="7 9" id="KW-0368">Histidine biosynthesis</keyword>
<evidence type="ECO:0000256" key="3">
    <source>
        <dbReference type="ARBA" id="ARBA00005133"/>
    </source>
</evidence>
<dbReference type="EMBL" id="PIPL01000001">
    <property type="protein sequence ID" value="RUO26186.1"/>
    <property type="molecule type" value="Genomic_DNA"/>
</dbReference>
<proteinExistence type="inferred from homology"/>